<evidence type="ECO:0000256" key="10">
    <source>
        <dbReference type="HAMAP-Rule" id="MF_00033"/>
    </source>
</evidence>
<keyword evidence="5 10" id="KW-0133">Cell shape</keyword>
<evidence type="ECO:0000313" key="14">
    <source>
        <dbReference type="Proteomes" id="UP000197215"/>
    </source>
</evidence>
<dbReference type="GO" id="GO:0051301">
    <property type="term" value="P:cell division"/>
    <property type="evidence" value="ECO:0007669"/>
    <property type="project" value="UniProtKB-KW"/>
</dbReference>
<dbReference type="GO" id="GO:0071555">
    <property type="term" value="P:cell wall organization"/>
    <property type="evidence" value="ECO:0007669"/>
    <property type="project" value="UniProtKB-KW"/>
</dbReference>
<dbReference type="Pfam" id="PF03033">
    <property type="entry name" value="Glyco_transf_28"/>
    <property type="match status" value="1"/>
</dbReference>
<dbReference type="CDD" id="cd03785">
    <property type="entry name" value="GT28_MurG"/>
    <property type="match status" value="1"/>
</dbReference>
<dbReference type="AlphaFoldDB" id="A0A212T9D0"/>
<comment type="similarity">
    <text evidence="10">Belongs to the glycosyltransferase 28 family. MurG subfamily.</text>
</comment>
<keyword evidence="8 10" id="KW-0131">Cell cycle</keyword>
<dbReference type="OrthoDB" id="9808936at2"/>
<keyword evidence="9 10" id="KW-0961">Cell wall biogenesis/degradation</keyword>
<feature type="binding site" evidence="10">
    <location>
        <position position="246"/>
    </location>
    <ligand>
        <name>UDP-N-acetyl-alpha-D-glucosamine</name>
        <dbReference type="ChEBI" id="CHEBI:57705"/>
    </ligand>
</feature>
<feature type="binding site" evidence="10">
    <location>
        <position position="192"/>
    </location>
    <ligand>
        <name>UDP-N-acetyl-alpha-D-glucosamine</name>
        <dbReference type="ChEBI" id="CHEBI:57705"/>
    </ligand>
</feature>
<dbReference type="NCBIfam" id="TIGR01133">
    <property type="entry name" value="murG"/>
    <property type="match status" value="1"/>
</dbReference>
<comment type="catalytic activity">
    <reaction evidence="10">
        <text>di-trans,octa-cis-undecaprenyl diphospho-N-acetyl-alpha-D-muramoyl-L-alanyl-D-glutamyl-meso-2,6-diaminopimeloyl-D-alanyl-D-alanine + UDP-N-acetyl-alpha-D-glucosamine = di-trans,octa-cis-undecaprenyl diphospho-[N-acetyl-alpha-D-glucosaminyl-(1-&gt;4)]-N-acetyl-alpha-D-muramoyl-L-alanyl-D-glutamyl-meso-2,6-diaminopimeloyl-D-alanyl-D-alanine + UDP + H(+)</text>
        <dbReference type="Rhea" id="RHEA:31227"/>
        <dbReference type="ChEBI" id="CHEBI:15378"/>
        <dbReference type="ChEBI" id="CHEBI:57705"/>
        <dbReference type="ChEBI" id="CHEBI:58223"/>
        <dbReference type="ChEBI" id="CHEBI:61387"/>
        <dbReference type="ChEBI" id="CHEBI:61388"/>
        <dbReference type="EC" id="2.4.1.227"/>
    </reaction>
</comment>
<evidence type="ECO:0000256" key="8">
    <source>
        <dbReference type="ARBA" id="ARBA00023306"/>
    </source>
</evidence>
<name>A0A212T9D0_9BURK</name>
<evidence type="ECO:0000256" key="6">
    <source>
        <dbReference type="ARBA" id="ARBA00022984"/>
    </source>
</evidence>
<keyword evidence="2 10" id="KW-0132">Cell division</keyword>
<keyword evidence="4 10" id="KW-0808">Transferase</keyword>
<dbReference type="PANTHER" id="PTHR21015">
    <property type="entry name" value="UDP-N-ACETYLGLUCOSAMINE--N-ACETYLMURAMYL-(PENTAPEPTIDE) PYROPHOSPHORYL-UNDECAPRENOL N-ACETYLGLUCOSAMINE TRANSFERASE 1"/>
    <property type="match status" value="1"/>
</dbReference>
<dbReference type="InterPro" id="IPR007235">
    <property type="entry name" value="Glyco_trans_28_C"/>
</dbReference>
<dbReference type="Gene3D" id="3.40.50.2000">
    <property type="entry name" value="Glycogen Phosphorylase B"/>
    <property type="match status" value="2"/>
</dbReference>
<dbReference type="UniPathway" id="UPA00219"/>
<evidence type="ECO:0000259" key="11">
    <source>
        <dbReference type="Pfam" id="PF03033"/>
    </source>
</evidence>
<evidence type="ECO:0000256" key="5">
    <source>
        <dbReference type="ARBA" id="ARBA00022960"/>
    </source>
</evidence>
<dbReference type="GO" id="GO:0005975">
    <property type="term" value="P:carbohydrate metabolic process"/>
    <property type="evidence" value="ECO:0007669"/>
    <property type="project" value="InterPro"/>
</dbReference>
<dbReference type="Proteomes" id="UP000197215">
    <property type="component" value="Unassembled WGS sequence"/>
</dbReference>
<keyword evidence="7 10" id="KW-0472">Membrane</keyword>
<evidence type="ECO:0000256" key="9">
    <source>
        <dbReference type="ARBA" id="ARBA00023316"/>
    </source>
</evidence>
<feature type="domain" description="Glycosyl transferase family 28 C-terminal" evidence="12">
    <location>
        <begin position="186"/>
        <end position="344"/>
    </location>
</feature>
<keyword evidence="1 10" id="KW-1003">Cell membrane</keyword>
<dbReference type="EC" id="2.4.1.227" evidence="10"/>
<dbReference type="Pfam" id="PF04101">
    <property type="entry name" value="Glyco_tran_28_C"/>
    <property type="match status" value="1"/>
</dbReference>
<accession>A0A212T9D0</accession>
<organism evidence="13 14">
    <name type="scientific">Polynucleobacter victoriensis</name>
    <dbReference type="NCBI Taxonomy" id="2049319"/>
    <lineage>
        <taxon>Bacteria</taxon>
        <taxon>Pseudomonadati</taxon>
        <taxon>Pseudomonadota</taxon>
        <taxon>Betaproteobacteria</taxon>
        <taxon>Burkholderiales</taxon>
        <taxon>Burkholderiaceae</taxon>
        <taxon>Polynucleobacter</taxon>
    </lineage>
</organism>
<gene>
    <name evidence="10" type="primary">murG</name>
    <name evidence="13" type="ORF">SAMN06295916_0723</name>
</gene>
<dbReference type="GO" id="GO:0050511">
    <property type="term" value="F:undecaprenyldiphospho-muramoylpentapeptide beta-N-acetylglucosaminyltransferase activity"/>
    <property type="evidence" value="ECO:0007669"/>
    <property type="project" value="UniProtKB-UniRule"/>
</dbReference>
<comment type="function">
    <text evidence="10">Cell wall formation. Catalyzes the transfer of a GlcNAc subunit on undecaprenyl-pyrophosphoryl-MurNAc-pentapeptide (lipid intermediate I) to form undecaprenyl-pyrophosphoryl-MurNAc-(pentapeptide)GlcNAc (lipid intermediate II).</text>
</comment>
<dbReference type="PANTHER" id="PTHR21015:SF22">
    <property type="entry name" value="GLYCOSYLTRANSFERASE"/>
    <property type="match status" value="1"/>
</dbReference>
<evidence type="ECO:0000256" key="1">
    <source>
        <dbReference type="ARBA" id="ARBA00022475"/>
    </source>
</evidence>
<evidence type="ECO:0000256" key="2">
    <source>
        <dbReference type="ARBA" id="ARBA00022618"/>
    </source>
</evidence>
<comment type="subcellular location">
    <subcellularLocation>
        <location evidence="10">Cell membrane</location>
        <topology evidence="10">Peripheral membrane protein</topology>
        <orientation evidence="10">Cytoplasmic side</orientation>
    </subcellularLocation>
</comment>
<dbReference type="GO" id="GO:0051991">
    <property type="term" value="F:UDP-N-acetyl-D-glucosamine:N-acetylmuramoyl-L-alanyl-D-glutamyl-meso-2,6-diaminopimelyl-D-alanyl-D-alanine-diphosphoundecaprenol 4-beta-N-acetylglucosaminlytransferase activity"/>
    <property type="evidence" value="ECO:0007669"/>
    <property type="project" value="RHEA"/>
</dbReference>
<dbReference type="GO" id="GO:0005886">
    <property type="term" value="C:plasma membrane"/>
    <property type="evidence" value="ECO:0007669"/>
    <property type="project" value="UniProtKB-SubCell"/>
</dbReference>
<evidence type="ECO:0000256" key="4">
    <source>
        <dbReference type="ARBA" id="ARBA00022679"/>
    </source>
</evidence>
<dbReference type="GO" id="GO:0008360">
    <property type="term" value="P:regulation of cell shape"/>
    <property type="evidence" value="ECO:0007669"/>
    <property type="project" value="UniProtKB-KW"/>
</dbReference>
<evidence type="ECO:0000256" key="3">
    <source>
        <dbReference type="ARBA" id="ARBA00022676"/>
    </source>
</evidence>
<evidence type="ECO:0000256" key="7">
    <source>
        <dbReference type="ARBA" id="ARBA00023136"/>
    </source>
</evidence>
<dbReference type="InterPro" id="IPR006009">
    <property type="entry name" value="GlcNAc_MurG"/>
</dbReference>
<keyword evidence="14" id="KW-1185">Reference proteome</keyword>
<dbReference type="EMBL" id="FYEX01000001">
    <property type="protein sequence ID" value="SNC62667.1"/>
    <property type="molecule type" value="Genomic_DNA"/>
</dbReference>
<comment type="pathway">
    <text evidence="10">Cell wall biogenesis; peptidoglycan biosynthesis.</text>
</comment>
<dbReference type="InterPro" id="IPR004276">
    <property type="entry name" value="GlycoTrans_28_N"/>
</dbReference>
<sequence>MTIARTPTLLVMAGGTGGHIFPGLAVAEYLREQGWNVSWLGNPQGMEYRLVPPKGFKFEGIQFGGLRGKGLKTIALLPFNLLRAFWQSVQVLRRVQPDVVLGMGGYVTFPGGMMSALLGKPLVLHEQNSIAGLANKVLAKVADKTLCAFPKALPGATWVGNPLRAGMDEIATPANRYGSRSGRLNILVVGGSLGAAALNDVVPQALAKIPTESRPVVIHQAGEKHVEALRQKYSDLNVQASVQPFIDDMVSAYAEADLVICRAGAMTVAELSAVGVASYLVPFPFAVDDHQTANAKFLSDVGAAVLMPQSHMTADALAGYLQTVTRSDLQKMAEAALRQAKPRATEDVAEVCKQLTKEVVR</sequence>
<feature type="binding site" evidence="10">
    <location>
        <begin position="16"/>
        <end position="18"/>
    </location>
    <ligand>
        <name>UDP-N-acetyl-alpha-D-glucosamine</name>
        <dbReference type="ChEBI" id="CHEBI:57705"/>
    </ligand>
</feature>
<keyword evidence="3 10" id="KW-0328">Glycosyltransferase</keyword>
<reference evidence="13 14" key="1">
    <citation type="submission" date="2017-06" db="EMBL/GenBank/DDBJ databases">
        <authorList>
            <person name="Kim H.J."/>
            <person name="Triplett B.A."/>
        </authorList>
    </citation>
    <scope>NUCLEOTIDE SEQUENCE [LARGE SCALE GENOMIC DNA]</scope>
    <source>
        <strain evidence="13 14">MWH-VicM1</strain>
    </source>
</reference>
<protein>
    <recommendedName>
        <fullName evidence="10">UDP-N-acetylglucosamine--N-acetylmuramyl-(pentapeptide) pyrophosphoryl-undecaprenol N-acetylglucosamine transferase</fullName>
        <ecNumber evidence="10">2.4.1.227</ecNumber>
    </recommendedName>
    <alternativeName>
        <fullName evidence="10">Undecaprenyl-PP-MurNAc-pentapeptide-UDPGlcNAc GlcNAc transferase</fullName>
    </alternativeName>
</protein>
<keyword evidence="6 10" id="KW-0573">Peptidoglycan synthesis</keyword>
<feature type="domain" description="Glycosyltransferase family 28 N-terminal" evidence="11">
    <location>
        <begin position="10"/>
        <end position="145"/>
    </location>
</feature>
<dbReference type="GO" id="GO:0009252">
    <property type="term" value="P:peptidoglycan biosynthetic process"/>
    <property type="evidence" value="ECO:0007669"/>
    <property type="project" value="UniProtKB-UniRule"/>
</dbReference>
<dbReference type="HAMAP" id="MF_00033">
    <property type="entry name" value="MurG"/>
    <property type="match status" value="1"/>
</dbReference>
<feature type="binding site" evidence="10">
    <location>
        <position position="128"/>
    </location>
    <ligand>
        <name>UDP-N-acetyl-alpha-D-glucosamine</name>
        <dbReference type="ChEBI" id="CHEBI:57705"/>
    </ligand>
</feature>
<dbReference type="RefSeq" id="WP_088812598.1">
    <property type="nucleotide sequence ID" value="NZ_FYEX01000001.1"/>
</dbReference>
<dbReference type="SUPFAM" id="SSF53756">
    <property type="entry name" value="UDP-Glycosyltransferase/glycogen phosphorylase"/>
    <property type="match status" value="1"/>
</dbReference>
<comment type="caution">
    <text evidence="10">Lacks conserved residue(s) required for the propagation of feature annotation.</text>
</comment>
<feature type="binding site" evidence="10">
    <location>
        <position position="291"/>
    </location>
    <ligand>
        <name>UDP-N-acetyl-alpha-D-glucosamine</name>
        <dbReference type="ChEBI" id="CHEBI:57705"/>
    </ligand>
</feature>
<feature type="binding site" evidence="10">
    <location>
        <position position="164"/>
    </location>
    <ligand>
        <name>UDP-N-acetyl-alpha-D-glucosamine</name>
        <dbReference type="ChEBI" id="CHEBI:57705"/>
    </ligand>
</feature>
<evidence type="ECO:0000313" key="13">
    <source>
        <dbReference type="EMBL" id="SNC62667.1"/>
    </source>
</evidence>
<evidence type="ECO:0000259" key="12">
    <source>
        <dbReference type="Pfam" id="PF04101"/>
    </source>
</evidence>
<proteinExistence type="inferred from homology"/>